<dbReference type="Proteomes" id="UP001341840">
    <property type="component" value="Unassembled WGS sequence"/>
</dbReference>
<reference evidence="1 2" key="1">
    <citation type="journal article" date="2023" name="Plants (Basel)">
        <title>Bridging the Gap: Combining Genomics and Transcriptomics Approaches to Understand Stylosanthes scabra, an Orphan Legume from the Brazilian Caatinga.</title>
        <authorList>
            <person name="Ferreira-Neto J.R.C."/>
            <person name="da Silva M.D."/>
            <person name="Binneck E."/>
            <person name="de Melo N.F."/>
            <person name="da Silva R.H."/>
            <person name="de Melo A.L.T.M."/>
            <person name="Pandolfi V."/>
            <person name="Bustamante F.O."/>
            <person name="Brasileiro-Vidal A.C."/>
            <person name="Benko-Iseppon A.M."/>
        </authorList>
    </citation>
    <scope>NUCLEOTIDE SEQUENCE [LARGE SCALE GENOMIC DNA]</scope>
    <source>
        <tissue evidence="1">Leaves</tissue>
    </source>
</reference>
<evidence type="ECO:0000313" key="2">
    <source>
        <dbReference type="Proteomes" id="UP001341840"/>
    </source>
</evidence>
<dbReference type="EMBL" id="JASCZI010124878">
    <property type="protein sequence ID" value="MED6166132.1"/>
    <property type="molecule type" value="Genomic_DNA"/>
</dbReference>
<accession>A0ABU6UXQ8</accession>
<sequence>MHHVTFKGANNPHGTWNEFNKLNAIRGLRLEHTASRKYAISRMSTDHRLLLYVLSYVLLPRKSNHASTSEEDLLILWAMVQEKQIHWPYLMAHRMLKYSQGKASSFLGHAHLWTRIFEIAPLDLTREDDVEPEISHAISSKNIHQMRRNLVGQANIAEDAGVDAMAGAQPRVEIDTSSQIPAETEVPPWFQPDIAEFVRKGFEDMRSMMTEGFARLSDRIDRLNIHMASQDADLRSLRDEFRSFQGEDVYMDVQEQPDDAPMQD</sequence>
<name>A0ABU6UXQ8_9FABA</name>
<keyword evidence="2" id="KW-1185">Reference proteome</keyword>
<proteinExistence type="predicted"/>
<evidence type="ECO:0000313" key="1">
    <source>
        <dbReference type="EMBL" id="MED6166132.1"/>
    </source>
</evidence>
<protein>
    <submittedName>
        <fullName evidence="1">Uncharacterized protein</fullName>
    </submittedName>
</protein>
<organism evidence="1 2">
    <name type="scientific">Stylosanthes scabra</name>
    <dbReference type="NCBI Taxonomy" id="79078"/>
    <lineage>
        <taxon>Eukaryota</taxon>
        <taxon>Viridiplantae</taxon>
        <taxon>Streptophyta</taxon>
        <taxon>Embryophyta</taxon>
        <taxon>Tracheophyta</taxon>
        <taxon>Spermatophyta</taxon>
        <taxon>Magnoliopsida</taxon>
        <taxon>eudicotyledons</taxon>
        <taxon>Gunneridae</taxon>
        <taxon>Pentapetalae</taxon>
        <taxon>rosids</taxon>
        <taxon>fabids</taxon>
        <taxon>Fabales</taxon>
        <taxon>Fabaceae</taxon>
        <taxon>Papilionoideae</taxon>
        <taxon>50 kb inversion clade</taxon>
        <taxon>dalbergioids sensu lato</taxon>
        <taxon>Dalbergieae</taxon>
        <taxon>Pterocarpus clade</taxon>
        <taxon>Stylosanthes</taxon>
    </lineage>
</organism>
<comment type="caution">
    <text evidence="1">The sequence shown here is derived from an EMBL/GenBank/DDBJ whole genome shotgun (WGS) entry which is preliminary data.</text>
</comment>
<gene>
    <name evidence="1" type="ORF">PIB30_105992</name>
</gene>